<reference evidence="2 3" key="1">
    <citation type="submission" date="2018-03" db="EMBL/GenBank/DDBJ databases">
        <title>The ancient ancestry and fast evolution of plastids.</title>
        <authorList>
            <person name="Moore K.R."/>
            <person name="Magnabosco C."/>
            <person name="Momper L."/>
            <person name="Gold D.A."/>
            <person name="Bosak T."/>
            <person name="Fournier G.P."/>
        </authorList>
    </citation>
    <scope>NUCLEOTIDE SEQUENCE [LARGE SCALE GENOMIC DNA]</scope>
    <source>
        <strain evidence="2 3">CCALA 037</strain>
    </source>
</reference>
<evidence type="ECO:0000313" key="2">
    <source>
        <dbReference type="EMBL" id="PSB56323.1"/>
    </source>
</evidence>
<dbReference type="AlphaFoldDB" id="A0A2T1GFF7"/>
<keyword evidence="1" id="KW-0472">Membrane</keyword>
<dbReference type="Proteomes" id="UP000238937">
    <property type="component" value="Unassembled WGS sequence"/>
</dbReference>
<accession>A0A2T1GFF7</accession>
<feature type="transmembrane region" description="Helical" evidence="1">
    <location>
        <begin position="101"/>
        <end position="122"/>
    </location>
</feature>
<gene>
    <name evidence="2" type="ORF">C7B77_12270</name>
</gene>
<evidence type="ECO:0000313" key="3">
    <source>
        <dbReference type="Proteomes" id="UP000238937"/>
    </source>
</evidence>
<dbReference type="OrthoDB" id="495548at2"/>
<keyword evidence="3" id="KW-1185">Reference proteome</keyword>
<dbReference type="EMBL" id="PVWO01000132">
    <property type="protein sequence ID" value="PSB56323.1"/>
    <property type="molecule type" value="Genomic_DNA"/>
</dbReference>
<feature type="transmembrane region" description="Helical" evidence="1">
    <location>
        <begin position="33"/>
        <end position="55"/>
    </location>
</feature>
<dbReference type="RefSeq" id="WP_106304794.1">
    <property type="nucleotide sequence ID" value="NZ_PVWO01000132.1"/>
</dbReference>
<organism evidence="2 3">
    <name type="scientific">Chamaesiphon polymorphus CCALA 037</name>
    <dbReference type="NCBI Taxonomy" id="2107692"/>
    <lineage>
        <taxon>Bacteria</taxon>
        <taxon>Bacillati</taxon>
        <taxon>Cyanobacteriota</taxon>
        <taxon>Cyanophyceae</taxon>
        <taxon>Gomontiellales</taxon>
        <taxon>Chamaesiphonaceae</taxon>
        <taxon>Chamaesiphon</taxon>
    </lineage>
</organism>
<feature type="transmembrane region" description="Helical" evidence="1">
    <location>
        <begin position="6"/>
        <end position="26"/>
    </location>
</feature>
<name>A0A2T1GFF7_9CYAN</name>
<protein>
    <submittedName>
        <fullName evidence="2">Uncharacterized protein</fullName>
    </submittedName>
</protein>
<keyword evidence="1" id="KW-1133">Transmembrane helix</keyword>
<evidence type="ECO:0000256" key="1">
    <source>
        <dbReference type="SAM" id="Phobius"/>
    </source>
</evidence>
<feature type="transmembrane region" description="Helical" evidence="1">
    <location>
        <begin position="75"/>
        <end position="94"/>
    </location>
</feature>
<comment type="caution">
    <text evidence="2">The sequence shown here is derived from an EMBL/GenBank/DDBJ whole genome shotgun (WGS) entry which is preliminary data.</text>
</comment>
<keyword evidence="1" id="KW-0812">Transmembrane</keyword>
<proteinExistence type="predicted"/>
<sequence>MSFDSLEFIALIISIAIETAIVSIWGKFRKLEWRLLAIVAAASTLITHPILWQVFNDLLPTINGEGASTDRYNELALLLEIPVFIVEGSIYKWVMKYSWLASMSISSIANLGSYLFGVWFWYAAFGW</sequence>